<reference evidence="2" key="1">
    <citation type="journal article" date="2020" name="Nature">
        <title>Giant virus diversity and host interactions through global metagenomics.</title>
        <authorList>
            <person name="Schulz F."/>
            <person name="Roux S."/>
            <person name="Paez-Espino D."/>
            <person name="Jungbluth S."/>
            <person name="Walsh D.A."/>
            <person name="Denef V.J."/>
            <person name="McMahon K.D."/>
            <person name="Konstantinidis K.T."/>
            <person name="Eloe-Fadrosh E.A."/>
            <person name="Kyrpides N.C."/>
            <person name="Woyke T."/>
        </authorList>
    </citation>
    <scope>NUCLEOTIDE SEQUENCE</scope>
    <source>
        <strain evidence="2">GVMAG-M-3300005589-24</strain>
    </source>
</reference>
<dbReference type="Gene3D" id="3.40.50.1000">
    <property type="entry name" value="HAD superfamily/HAD-like"/>
    <property type="match status" value="1"/>
</dbReference>
<dbReference type="PANTHER" id="PTHR12210">
    <property type="entry name" value="DULLARD PROTEIN PHOSPHATASE"/>
    <property type="match status" value="1"/>
</dbReference>
<dbReference type="AlphaFoldDB" id="A0A6C0EK39"/>
<organism evidence="2">
    <name type="scientific">viral metagenome</name>
    <dbReference type="NCBI Taxonomy" id="1070528"/>
    <lineage>
        <taxon>unclassified sequences</taxon>
        <taxon>metagenomes</taxon>
        <taxon>organismal metagenomes</taxon>
    </lineage>
</organism>
<evidence type="ECO:0000313" key="2">
    <source>
        <dbReference type="EMBL" id="QHT29536.1"/>
    </source>
</evidence>
<name>A0A6C0EK39_9ZZZZ</name>
<feature type="domain" description="FCP1 homology" evidence="1">
    <location>
        <begin position="1"/>
        <end position="179"/>
    </location>
</feature>
<dbReference type="PROSITE" id="PS50969">
    <property type="entry name" value="FCP1"/>
    <property type="match status" value="1"/>
</dbReference>
<accession>A0A6C0EK39</accession>
<dbReference type="EMBL" id="MN738878">
    <property type="protein sequence ID" value="QHT29536.1"/>
    <property type="molecule type" value="Genomic_DNA"/>
</dbReference>
<dbReference type="InterPro" id="IPR036412">
    <property type="entry name" value="HAD-like_sf"/>
</dbReference>
<dbReference type="InterPro" id="IPR050365">
    <property type="entry name" value="TIM50"/>
</dbReference>
<protein>
    <recommendedName>
        <fullName evidence="1">FCP1 homology domain-containing protein</fullName>
    </recommendedName>
</protein>
<evidence type="ECO:0000259" key="1">
    <source>
        <dbReference type="PROSITE" id="PS50969"/>
    </source>
</evidence>
<dbReference type="SMART" id="SM00577">
    <property type="entry name" value="CPDc"/>
    <property type="match status" value="1"/>
</dbReference>
<dbReference type="InterPro" id="IPR023214">
    <property type="entry name" value="HAD_sf"/>
</dbReference>
<proteinExistence type="predicted"/>
<sequence>MSNKPRILLDLDQTIISAEPSEEYDFKKNKAKSKKFAHHDMDGYYIVFERPNLQKFLDFLFQNYLVSIWTAASKDYALFIIDKVVLAGKKDRKIDYIFFSYHCDISKDKKKGSKDLSMLWDIYKIDGYSKDNTVILDDYDEVHKTQPCNCIVAMPFEFTKEGSENDDFLNGLIPQLTQLGEKVGKGDKIASTVKSINKK</sequence>
<dbReference type="InterPro" id="IPR004274">
    <property type="entry name" value="FCP1_dom"/>
</dbReference>
<dbReference type="Pfam" id="PF03031">
    <property type="entry name" value="NIF"/>
    <property type="match status" value="1"/>
</dbReference>
<dbReference type="SUPFAM" id="SSF56784">
    <property type="entry name" value="HAD-like"/>
    <property type="match status" value="1"/>
</dbReference>